<accession>A0A8C9F202</accession>
<organism evidence="1 2">
    <name type="scientific">Pavo cristatus</name>
    <name type="common">Indian peafowl</name>
    <name type="synonym">Blue peafowl</name>
    <dbReference type="NCBI Taxonomy" id="9049"/>
    <lineage>
        <taxon>Eukaryota</taxon>
        <taxon>Metazoa</taxon>
        <taxon>Chordata</taxon>
        <taxon>Craniata</taxon>
        <taxon>Vertebrata</taxon>
        <taxon>Euteleostomi</taxon>
        <taxon>Archelosauria</taxon>
        <taxon>Archosauria</taxon>
        <taxon>Dinosauria</taxon>
        <taxon>Saurischia</taxon>
        <taxon>Theropoda</taxon>
        <taxon>Coelurosauria</taxon>
        <taxon>Aves</taxon>
        <taxon>Neognathae</taxon>
        <taxon>Galloanserae</taxon>
        <taxon>Galliformes</taxon>
        <taxon>Phasianidae</taxon>
        <taxon>Phasianinae</taxon>
        <taxon>Pavo</taxon>
    </lineage>
</organism>
<reference evidence="1" key="1">
    <citation type="submission" date="2025-08" db="UniProtKB">
        <authorList>
            <consortium name="Ensembl"/>
        </authorList>
    </citation>
    <scope>IDENTIFICATION</scope>
</reference>
<proteinExistence type="predicted"/>
<dbReference type="Proteomes" id="UP000694428">
    <property type="component" value="Unplaced"/>
</dbReference>
<sequence length="98" mass="10883">MPRVSLGEFLLLPGAVCDASPLSVAGKRRYNRLTLDVYPDGCCRLLRLFEGQQAEVVQVELLRLSSNDHLLNAALSILPHLKRLKSLVLKGEFLDPIT</sequence>
<dbReference type="Ensembl" id="ENSPSTT00000009858.1">
    <property type="protein sequence ID" value="ENSPSTP00000009391.1"/>
    <property type="gene ID" value="ENSPSTG00000006620.1"/>
</dbReference>
<evidence type="ECO:0000313" key="2">
    <source>
        <dbReference type="Proteomes" id="UP000694428"/>
    </source>
</evidence>
<protein>
    <submittedName>
        <fullName evidence="1">Uncharacterized protein</fullName>
    </submittedName>
</protein>
<keyword evidence="2" id="KW-1185">Reference proteome</keyword>
<reference evidence="1" key="2">
    <citation type="submission" date="2025-09" db="UniProtKB">
        <authorList>
            <consortium name="Ensembl"/>
        </authorList>
    </citation>
    <scope>IDENTIFICATION</scope>
</reference>
<evidence type="ECO:0000313" key="1">
    <source>
        <dbReference type="Ensembl" id="ENSPSTP00000009391.1"/>
    </source>
</evidence>
<name>A0A8C9F202_PAVCR</name>
<dbReference type="AlphaFoldDB" id="A0A8C9F202"/>